<dbReference type="InterPro" id="IPR007899">
    <property type="entry name" value="CHAD_dom"/>
</dbReference>
<dbReference type="PATRIC" id="fig|1476583.3.peg.3490"/>
<dbReference type="OrthoDB" id="65171at2"/>
<dbReference type="PANTHER" id="PTHR39339:SF1">
    <property type="entry name" value="CHAD DOMAIN-CONTAINING PROTEIN"/>
    <property type="match status" value="1"/>
</dbReference>
<gene>
    <name evidence="2" type="ORF">DEIPH_ctg103orf0078</name>
</gene>
<dbReference type="InterPro" id="IPR038186">
    <property type="entry name" value="CHAD_dom_sf"/>
</dbReference>
<organism evidence="2 3">
    <name type="scientific">Deinococcus phoenicis</name>
    <dbReference type="NCBI Taxonomy" id="1476583"/>
    <lineage>
        <taxon>Bacteria</taxon>
        <taxon>Thermotogati</taxon>
        <taxon>Deinococcota</taxon>
        <taxon>Deinococci</taxon>
        <taxon>Deinococcales</taxon>
        <taxon>Deinococcaceae</taxon>
        <taxon>Deinococcus</taxon>
    </lineage>
</organism>
<dbReference type="Proteomes" id="UP000020492">
    <property type="component" value="Unassembled WGS sequence"/>
</dbReference>
<feature type="domain" description="CHAD" evidence="1">
    <location>
        <begin position="1"/>
        <end position="233"/>
    </location>
</feature>
<comment type="caution">
    <text evidence="2">The sequence shown here is derived from an EMBL/GenBank/DDBJ whole genome shotgun (WGS) entry which is preliminary data.</text>
</comment>
<dbReference type="EMBL" id="JHAC01000082">
    <property type="protein sequence ID" value="EYB66542.1"/>
    <property type="molecule type" value="Genomic_DNA"/>
</dbReference>
<dbReference type="SMART" id="SM00880">
    <property type="entry name" value="CHAD"/>
    <property type="match status" value="1"/>
</dbReference>
<dbReference type="PROSITE" id="PS51708">
    <property type="entry name" value="CHAD"/>
    <property type="match status" value="1"/>
</dbReference>
<evidence type="ECO:0000313" key="3">
    <source>
        <dbReference type="Proteomes" id="UP000020492"/>
    </source>
</evidence>
<dbReference type="Pfam" id="PF05235">
    <property type="entry name" value="CHAD"/>
    <property type="match status" value="1"/>
</dbReference>
<proteinExistence type="predicted"/>
<sequence>MTQHSRTARRLKLLWDELRAGDPQAVHAARKLTRRAQAELRVARAGQKAERAWRDLRRAAAPLRDHDVAGGHLREALTELGAEPQTLAYFDRTWAERRAALLAQTVWPDRPKAYDLHRGWKGRARRLARKDGQRLLRDGEAALASEDPELWHAWRKRLKRYRYTLDLLGEVPPVLTGTLDALGRLQDAEVVLGLLHGDPDLLRYERARLIAREEATRQAARAQVRELFPALVAALAEPLSTPPRQDSEKVVT</sequence>
<dbReference type="STRING" id="1476583.DEIPH_ctg103orf0078"/>
<dbReference type="PANTHER" id="PTHR39339">
    <property type="entry name" value="SLR1444 PROTEIN"/>
    <property type="match status" value="1"/>
</dbReference>
<name>A0A016QL24_9DEIO</name>
<dbReference type="eggNOG" id="COG5607">
    <property type="taxonomic scope" value="Bacteria"/>
</dbReference>
<dbReference type="AlphaFoldDB" id="A0A016QL24"/>
<evidence type="ECO:0000259" key="1">
    <source>
        <dbReference type="PROSITE" id="PS51708"/>
    </source>
</evidence>
<keyword evidence="3" id="KW-1185">Reference proteome</keyword>
<evidence type="ECO:0000313" key="2">
    <source>
        <dbReference type="EMBL" id="EYB66542.1"/>
    </source>
</evidence>
<protein>
    <recommendedName>
        <fullName evidence="1">CHAD domain-containing protein</fullName>
    </recommendedName>
</protein>
<dbReference type="Gene3D" id="1.40.20.10">
    <property type="entry name" value="CHAD domain"/>
    <property type="match status" value="1"/>
</dbReference>
<reference evidence="2 3" key="1">
    <citation type="submission" date="2014-03" db="EMBL/GenBank/DDBJ databases">
        <title>Draft genome sequence of Deinococcus phoenicis 1P10ME.</title>
        <authorList>
            <person name="Stepanov V.G."/>
            <person name="Vaishampayan P."/>
            <person name="Venkateswaran K."/>
            <person name="Fox G.E."/>
        </authorList>
    </citation>
    <scope>NUCLEOTIDE SEQUENCE [LARGE SCALE GENOMIC DNA]</scope>
    <source>
        <strain evidence="2 3">1P10ME</strain>
    </source>
</reference>
<accession>A0A016QL24</accession>
<dbReference type="RefSeq" id="WP_034360676.1">
    <property type="nucleotide sequence ID" value="NZ_JHAC01000082.1"/>
</dbReference>